<comment type="pathway">
    <text evidence="2 6">Carbohydrate degradation; pentose phosphate pathway; D-ribulose 5-phosphate from D-glucose 6-phosphate (oxidative stage): step 2/3.</text>
</comment>
<dbReference type="Gene3D" id="3.40.50.1360">
    <property type="match status" value="1"/>
</dbReference>
<gene>
    <name evidence="8" type="ORF">JKP88DRAFT_227099</name>
</gene>
<dbReference type="EC" id="3.1.1.31" evidence="4 6"/>
<comment type="caution">
    <text evidence="8">The sequence shown here is derived from an EMBL/GenBank/DDBJ whole genome shotgun (WGS) entry which is preliminary data.</text>
</comment>
<organism evidence="8 9">
    <name type="scientific">Tribonema minus</name>
    <dbReference type="NCBI Taxonomy" id="303371"/>
    <lineage>
        <taxon>Eukaryota</taxon>
        <taxon>Sar</taxon>
        <taxon>Stramenopiles</taxon>
        <taxon>Ochrophyta</taxon>
        <taxon>PX clade</taxon>
        <taxon>Xanthophyceae</taxon>
        <taxon>Tribonematales</taxon>
        <taxon>Tribonemataceae</taxon>
        <taxon>Tribonema</taxon>
    </lineage>
</organism>
<dbReference type="InterPro" id="IPR037171">
    <property type="entry name" value="NagB/RpiA_transferase-like"/>
</dbReference>
<evidence type="ECO:0000313" key="8">
    <source>
        <dbReference type="EMBL" id="KAG5177039.1"/>
    </source>
</evidence>
<dbReference type="SUPFAM" id="SSF100950">
    <property type="entry name" value="NagB/RpiA/CoA transferase-like"/>
    <property type="match status" value="1"/>
</dbReference>
<dbReference type="InterPro" id="IPR005900">
    <property type="entry name" value="6-phosphogluconolactonase_DevB"/>
</dbReference>
<comment type="similarity">
    <text evidence="3 6">Belongs to the glucosamine/galactosamine-6-phosphate isomerase family. 6-phosphogluconolactonase subfamily.</text>
</comment>
<dbReference type="OrthoDB" id="432544at2759"/>
<dbReference type="PANTHER" id="PTHR11054:SF0">
    <property type="entry name" value="6-PHOSPHOGLUCONOLACTONASE"/>
    <property type="match status" value="1"/>
</dbReference>
<dbReference type="AlphaFoldDB" id="A0A836C903"/>
<reference evidence="8" key="1">
    <citation type="submission" date="2021-02" db="EMBL/GenBank/DDBJ databases">
        <title>First Annotated Genome of the Yellow-green Alga Tribonema minus.</title>
        <authorList>
            <person name="Mahan K.M."/>
        </authorList>
    </citation>
    <scope>NUCLEOTIDE SEQUENCE</scope>
    <source>
        <strain evidence="8">UTEX B ZZ1240</strain>
    </source>
</reference>
<dbReference type="GO" id="GO:0006098">
    <property type="term" value="P:pentose-phosphate shunt"/>
    <property type="evidence" value="ECO:0007669"/>
    <property type="project" value="UniProtKB-UniPathway"/>
</dbReference>
<dbReference type="Proteomes" id="UP000664859">
    <property type="component" value="Unassembled WGS sequence"/>
</dbReference>
<keyword evidence="8" id="KW-0413">Isomerase</keyword>
<protein>
    <recommendedName>
        <fullName evidence="4 6">6-phosphogluconolactonase</fullName>
        <shortName evidence="6">6PGL</shortName>
        <ecNumber evidence="4 6">3.1.1.31</ecNumber>
    </recommendedName>
</protein>
<dbReference type="EMBL" id="JAFCMP010000530">
    <property type="protein sequence ID" value="KAG5177039.1"/>
    <property type="molecule type" value="Genomic_DNA"/>
</dbReference>
<dbReference type="InterPro" id="IPR039104">
    <property type="entry name" value="6PGL"/>
</dbReference>
<evidence type="ECO:0000256" key="1">
    <source>
        <dbReference type="ARBA" id="ARBA00000832"/>
    </source>
</evidence>
<dbReference type="GO" id="GO:0017057">
    <property type="term" value="F:6-phosphogluconolactonase activity"/>
    <property type="evidence" value="ECO:0007669"/>
    <property type="project" value="UniProtKB-UniRule"/>
</dbReference>
<dbReference type="PANTHER" id="PTHR11054">
    <property type="entry name" value="6-PHOSPHOGLUCONOLACTONASE"/>
    <property type="match status" value="1"/>
</dbReference>
<dbReference type="UniPathway" id="UPA00115">
    <property type="reaction ID" value="UER00409"/>
</dbReference>
<keyword evidence="9" id="KW-1185">Reference proteome</keyword>
<dbReference type="FunFam" id="3.40.50.1360:FF:000005">
    <property type="entry name" value="6-phosphogluconolactonase"/>
    <property type="match status" value="1"/>
</dbReference>
<evidence type="ECO:0000256" key="2">
    <source>
        <dbReference type="ARBA" id="ARBA00004961"/>
    </source>
</evidence>
<comment type="function">
    <text evidence="6">Hydrolysis of 6-phosphogluconolactone to 6-phosphogluconate.</text>
</comment>
<evidence type="ECO:0000256" key="4">
    <source>
        <dbReference type="ARBA" id="ARBA00013198"/>
    </source>
</evidence>
<name>A0A836C903_9STRA</name>
<dbReference type="InterPro" id="IPR006148">
    <property type="entry name" value="Glc/Gal-6P_isomerase"/>
</dbReference>
<dbReference type="GO" id="GO:0005975">
    <property type="term" value="P:carbohydrate metabolic process"/>
    <property type="evidence" value="ECO:0007669"/>
    <property type="project" value="UniProtKB-UniRule"/>
</dbReference>
<evidence type="ECO:0000259" key="7">
    <source>
        <dbReference type="Pfam" id="PF01182"/>
    </source>
</evidence>
<dbReference type="GO" id="GO:0016853">
    <property type="term" value="F:isomerase activity"/>
    <property type="evidence" value="ECO:0007669"/>
    <property type="project" value="UniProtKB-KW"/>
</dbReference>
<evidence type="ECO:0000256" key="6">
    <source>
        <dbReference type="RuleBase" id="RU365095"/>
    </source>
</evidence>
<dbReference type="Pfam" id="PF01182">
    <property type="entry name" value="Glucosamine_iso"/>
    <property type="match status" value="1"/>
</dbReference>
<accession>A0A836C903</accession>
<keyword evidence="5 6" id="KW-0378">Hydrolase</keyword>
<evidence type="ECO:0000256" key="3">
    <source>
        <dbReference type="ARBA" id="ARBA00010662"/>
    </source>
</evidence>
<evidence type="ECO:0000256" key="5">
    <source>
        <dbReference type="ARBA" id="ARBA00022801"/>
    </source>
</evidence>
<feature type="domain" description="Glucosamine/galactosamine-6-phosphate isomerase" evidence="7">
    <location>
        <begin position="16"/>
        <end position="243"/>
    </location>
</feature>
<dbReference type="CDD" id="cd01400">
    <property type="entry name" value="6PGL"/>
    <property type="match status" value="1"/>
</dbReference>
<sequence length="269" mass="28190">MLNPSAAAQVLVVAPTTATLTDKLTRDICALAERAIGARGVFTIALSGGSLPKMLSGLATAEGVEWDKWHVFLCDERCVPESDPESSMATIRALLLSKVPIPASHVHAMAQGVPPEEAAAQYEAQLRALFGGDAPVPRFDALMLGCGPDGHTASLFPGHALLGERARWVAHLTDSPKPPPARITLTLPVIRAARVVAFVATGDGKAALLRRVFAAPEGRGLEVVEDAALPCTLAKPSSGQLVWYLDSAAAQALPMDVMDLAASLHGSLW</sequence>
<comment type="catalytic activity">
    <reaction evidence="1 6">
        <text>6-phospho-D-glucono-1,5-lactone + H2O = 6-phospho-D-gluconate + H(+)</text>
        <dbReference type="Rhea" id="RHEA:12556"/>
        <dbReference type="ChEBI" id="CHEBI:15377"/>
        <dbReference type="ChEBI" id="CHEBI:15378"/>
        <dbReference type="ChEBI" id="CHEBI:57955"/>
        <dbReference type="ChEBI" id="CHEBI:58759"/>
        <dbReference type="EC" id="3.1.1.31"/>
    </reaction>
</comment>
<evidence type="ECO:0000313" key="9">
    <source>
        <dbReference type="Proteomes" id="UP000664859"/>
    </source>
</evidence>
<proteinExistence type="inferred from homology"/>
<dbReference type="NCBIfam" id="TIGR01198">
    <property type="entry name" value="pgl"/>
    <property type="match status" value="1"/>
</dbReference>